<feature type="compositionally biased region" description="Low complexity" evidence="5">
    <location>
        <begin position="185"/>
        <end position="194"/>
    </location>
</feature>
<evidence type="ECO:0000256" key="1">
    <source>
        <dbReference type="ARBA" id="ARBA00004123"/>
    </source>
</evidence>
<organism evidence="8 9">
    <name type="scientific">Thyridium curvatum</name>
    <dbReference type="NCBI Taxonomy" id="1093900"/>
    <lineage>
        <taxon>Eukaryota</taxon>
        <taxon>Fungi</taxon>
        <taxon>Dikarya</taxon>
        <taxon>Ascomycota</taxon>
        <taxon>Pezizomycotina</taxon>
        <taxon>Sordariomycetes</taxon>
        <taxon>Sordariomycetidae</taxon>
        <taxon>Thyridiales</taxon>
        <taxon>Thyridiaceae</taxon>
        <taxon>Thyridium</taxon>
    </lineage>
</organism>
<dbReference type="GO" id="GO:1902806">
    <property type="term" value="P:regulation of cell cycle G1/S phase transition"/>
    <property type="evidence" value="ECO:0007669"/>
    <property type="project" value="UniProtKB-ARBA"/>
</dbReference>
<feature type="domain" description="Myb-like" evidence="6">
    <location>
        <begin position="3"/>
        <end position="54"/>
    </location>
</feature>
<feature type="domain" description="HTH myb-type" evidence="7">
    <location>
        <begin position="3"/>
        <end position="58"/>
    </location>
</feature>
<dbReference type="Gene3D" id="1.10.10.60">
    <property type="entry name" value="Homeodomain-like"/>
    <property type="match status" value="2"/>
</dbReference>
<feature type="region of interest" description="Disordered" evidence="5">
    <location>
        <begin position="276"/>
        <end position="330"/>
    </location>
</feature>
<dbReference type="GO" id="GO:0050891">
    <property type="term" value="P:multicellular organismal-level water homeostasis"/>
    <property type="evidence" value="ECO:0007669"/>
    <property type="project" value="UniProtKB-ARBA"/>
</dbReference>
<evidence type="ECO:0000313" key="9">
    <source>
        <dbReference type="Proteomes" id="UP000319257"/>
    </source>
</evidence>
<dbReference type="PANTHER" id="PTHR45614">
    <property type="entry name" value="MYB PROTEIN-RELATED"/>
    <property type="match status" value="1"/>
</dbReference>
<evidence type="ECO:0000313" key="8">
    <source>
        <dbReference type="EMBL" id="TPX15129.1"/>
    </source>
</evidence>
<dbReference type="SUPFAM" id="SSF46689">
    <property type="entry name" value="Homeodomain-like"/>
    <property type="match status" value="1"/>
</dbReference>
<evidence type="ECO:0000259" key="6">
    <source>
        <dbReference type="PROSITE" id="PS50090"/>
    </source>
</evidence>
<dbReference type="InterPro" id="IPR001005">
    <property type="entry name" value="SANT/Myb"/>
</dbReference>
<gene>
    <name evidence="8" type="ORF">E0L32_004687</name>
</gene>
<feature type="domain" description="Myb-like" evidence="6">
    <location>
        <begin position="55"/>
        <end position="102"/>
    </location>
</feature>
<feature type="compositionally biased region" description="Polar residues" evidence="5">
    <location>
        <begin position="311"/>
        <end position="330"/>
    </location>
</feature>
<dbReference type="InterPro" id="IPR017930">
    <property type="entry name" value="Myb_dom"/>
</dbReference>
<keyword evidence="2" id="KW-0677">Repeat</keyword>
<dbReference type="STRING" id="1093900.A0A507BCK1"/>
<dbReference type="GO" id="GO:0005634">
    <property type="term" value="C:nucleus"/>
    <property type="evidence" value="ECO:0007669"/>
    <property type="project" value="UniProtKB-SubCell"/>
</dbReference>
<dbReference type="FunFam" id="1.10.10.60:FF:000355">
    <property type="entry name" value="Transcription factor MYB124"/>
    <property type="match status" value="1"/>
</dbReference>
<dbReference type="InParanoid" id="A0A507BCK1"/>
<dbReference type="GO" id="GO:1901002">
    <property type="term" value="P:positive regulation of response to salt stress"/>
    <property type="evidence" value="ECO:0007669"/>
    <property type="project" value="UniProtKB-ARBA"/>
</dbReference>
<dbReference type="GO" id="GO:0000978">
    <property type="term" value="F:RNA polymerase II cis-regulatory region sequence-specific DNA binding"/>
    <property type="evidence" value="ECO:0007669"/>
    <property type="project" value="TreeGrafter"/>
</dbReference>
<dbReference type="Proteomes" id="UP000319257">
    <property type="component" value="Unassembled WGS sequence"/>
</dbReference>
<comment type="subcellular location">
    <subcellularLocation>
        <location evidence="1">Nucleus</location>
    </subcellularLocation>
</comment>
<proteinExistence type="predicted"/>
<reference evidence="8 9" key="1">
    <citation type="submission" date="2019-06" db="EMBL/GenBank/DDBJ databases">
        <title>Draft genome sequence of the filamentous fungus Phialemoniopsis curvata isolated from diesel fuel.</title>
        <authorList>
            <person name="Varaljay V.A."/>
            <person name="Lyon W.J."/>
            <person name="Crouch A.L."/>
            <person name="Drake C.E."/>
            <person name="Hollomon J.M."/>
            <person name="Nadeau L.J."/>
            <person name="Nunn H.S."/>
            <person name="Stevenson B.S."/>
            <person name="Bojanowski C.L."/>
            <person name="Crookes-Goodson W.J."/>
        </authorList>
    </citation>
    <scope>NUCLEOTIDE SEQUENCE [LARGE SCALE GENOMIC DNA]</scope>
    <source>
        <strain evidence="8 9">D216</strain>
    </source>
</reference>
<evidence type="ECO:0000256" key="5">
    <source>
        <dbReference type="SAM" id="MobiDB-lite"/>
    </source>
</evidence>
<evidence type="ECO:0000256" key="2">
    <source>
        <dbReference type="ARBA" id="ARBA00022737"/>
    </source>
</evidence>
<dbReference type="OrthoDB" id="2143914at2759"/>
<dbReference type="GO" id="GO:0033993">
    <property type="term" value="P:response to lipid"/>
    <property type="evidence" value="ECO:0007669"/>
    <property type="project" value="UniProtKB-ARBA"/>
</dbReference>
<evidence type="ECO:0000256" key="4">
    <source>
        <dbReference type="ARBA" id="ARBA00023242"/>
    </source>
</evidence>
<dbReference type="SMART" id="SM00717">
    <property type="entry name" value="SANT"/>
    <property type="match status" value="2"/>
</dbReference>
<dbReference type="AlphaFoldDB" id="A0A507BCK1"/>
<dbReference type="GO" id="GO:0000278">
    <property type="term" value="P:mitotic cell cycle"/>
    <property type="evidence" value="ECO:0007669"/>
    <property type="project" value="TreeGrafter"/>
</dbReference>
<comment type="caution">
    <text evidence="8">The sequence shown here is derived from an EMBL/GenBank/DDBJ whole genome shotgun (WGS) entry which is preliminary data.</text>
</comment>
<dbReference type="GO" id="GO:0045944">
    <property type="term" value="P:positive regulation of transcription by RNA polymerase II"/>
    <property type="evidence" value="ECO:0007669"/>
    <property type="project" value="TreeGrafter"/>
</dbReference>
<dbReference type="GO" id="GO:2000037">
    <property type="term" value="P:regulation of stomatal complex patterning"/>
    <property type="evidence" value="ECO:0007669"/>
    <property type="project" value="UniProtKB-ARBA"/>
</dbReference>
<dbReference type="PANTHER" id="PTHR45614:SF25">
    <property type="entry name" value="MYB PROTEIN"/>
    <property type="match status" value="1"/>
</dbReference>
<feature type="compositionally biased region" description="Low complexity" evidence="5">
    <location>
        <begin position="114"/>
        <end position="125"/>
    </location>
</feature>
<feature type="compositionally biased region" description="Basic and acidic residues" evidence="5">
    <location>
        <begin position="127"/>
        <end position="137"/>
    </location>
</feature>
<name>A0A507BCK1_9PEZI</name>
<sequence>MSTASARRGPWSQLEDRILMNLVQQQGPLNWVRIAQQLQSRTPKQCRERYHQNLKPTLNHEPISAEEGEEIERLVGDLGKRWAEIARRLNGRSDNAVKNWWNGSQNRRKRSSKGSRSGSHPSSSPIYRHEEYRPETTHHHHHHRYSRPTLDIPRSLPMPFRQQAPPPLTPGFNRGFGVETPLPSPSALSPGADSVDAPSLVSDHGSCYTTSPREAYSHPASPLELPPIKNYDSQNGHYPYYSHHPDTMARTVLDTSSRILPPLVKQEVRQSYQSYHDELPSPMSRPLSQLPTAPNSPVGQNNLPPLRDTTSENGQPVPRNSQLSKLLNHE</sequence>
<dbReference type="Pfam" id="PF13921">
    <property type="entry name" value="Myb_DNA-bind_6"/>
    <property type="match status" value="1"/>
</dbReference>
<dbReference type="PROSITE" id="PS50090">
    <property type="entry name" value="MYB_LIKE"/>
    <property type="match status" value="2"/>
</dbReference>
<evidence type="ECO:0000256" key="3">
    <source>
        <dbReference type="ARBA" id="ARBA00023125"/>
    </source>
</evidence>
<dbReference type="InterPro" id="IPR009057">
    <property type="entry name" value="Homeodomain-like_sf"/>
</dbReference>
<feature type="domain" description="HTH myb-type" evidence="7">
    <location>
        <begin position="59"/>
        <end position="109"/>
    </location>
</feature>
<evidence type="ECO:0000259" key="7">
    <source>
        <dbReference type="PROSITE" id="PS51294"/>
    </source>
</evidence>
<dbReference type="GO" id="GO:0032875">
    <property type="term" value="P:regulation of DNA endoreduplication"/>
    <property type="evidence" value="ECO:0007669"/>
    <property type="project" value="UniProtKB-ARBA"/>
</dbReference>
<protein>
    <submittedName>
        <fullName evidence="8">Uncharacterized protein</fullName>
    </submittedName>
</protein>
<dbReference type="GO" id="GO:1902584">
    <property type="term" value="P:positive regulation of response to water deprivation"/>
    <property type="evidence" value="ECO:0007669"/>
    <property type="project" value="UniProtKB-ARBA"/>
</dbReference>
<keyword evidence="3" id="KW-0238">DNA-binding</keyword>
<dbReference type="CDD" id="cd00167">
    <property type="entry name" value="SANT"/>
    <property type="match status" value="2"/>
</dbReference>
<keyword evidence="4" id="KW-0539">Nucleus</keyword>
<dbReference type="InterPro" id="IPR050560">
    <property type="entry name" value="MYB_TF"/>
</dbReference>
<dbReference type="RefSeq" id="XP_030996840.1">
    <property type="nucleotide sequence ID" value="XM_031139126.1"/>
</dbReference>
<accession>A0A507BCK1</accession>
<keyword evidence="9" id="KW-1185">Reference proteome</keyword>
<dbReference type="GeneID" id="41972134"/>
<dbReference type="GO" id="GO:0000981">
    <property type="term" value="F:DNA-binding transcription factor activity, RNA polymerase II-specific"/>
    <property type="evidence" value="ECO:0007669"/>
    <property type="project" value="TreeGrafter"/>
</dbReference>
<dbReference type="EMBL" id="SKBQ01000023">
    <property type="protein sequence ID" value="TPX15129.1"/>
    <property type="molecule type" value="Genomic_DNA"/>
</dbReference>
<feature type="compositionally biased region" description="Polar residues" evidence="5">
    <location>
        <begin position="286"/>
        <end position="303"/>
    </location>
</feature>
<feature type="region of interest" description="Disordered" evidence="5">
    <location>
        <begin position="95"/>
        <end position="196"/>
    </location>
</feature>
<dbReference type="PROSITE" id="PS51294">
    <property type="entry name" value="HTH_MYB"/>
    <property type="match status" value="2"/>
</dbReference>